<keyword evidence="1" id="KW-0547">Nucleotide-binding</keyword>
<dbReference type="GO" id="GO:0000723">
    <property type="term" value="P:telomere maintenance"/>
    <property type="evidence" value="ECO:0007669"/>
    <property type="project" value="InterPro"/>
</dbReference>
<comment type="similarity">
    <text evidence="1">Belongs to the helicase family.</text>
</comment>
<dbReference type="PANTHER" id="PTHR10492">
    <property type="match status" value="1"/>
</dbReference>
<feature type="domain" description="DNA helicase Pif1-like DEAD-box helicase" evidence="2">
    <location>
        <begin position="972"/>
        <end position="1179"/>
    </location>
</feature>
<feature type="domain" description="DNA helicase Pif1-like 2B" evidence="4">
    <location>
        <begin position="1269"/>
        <end position="1311"/>
    </location>
</feature>
<accession>A0A9R1WG02</accession>
<dbReference type="InterPro" id="IPR010285">
    <property type="entry name" value="DNA_helicase_pif1-like_DEAD"/>
</dbReference>
<evidence type="ECO:0000313" key="6">
    <source>
        <dbReference type="Proteomes" id="UP000235145"/>
    </source>
</evidence>
<comment type="catalytic activity">
    <reaction evidence="1">
        <text>ATP + H2O = ADP + phosphate + H(+)</text>
        <dbReference type="Rhea" id="RHEA:13065"/>
        <dbReference type="ChEBI" id="CHEBI:15377"/>
        <dbReference type="ChEBI" id="CHEBI:15378"/>
        <dbReference type="ChEBI" id="CHEBI:30616"/>
        <dbReference type="ChEBI" id="CHEBI:43474"/>
        <dbReference type="ChEBI" id="CHEBI:456216"/>
        <dbReference type="EC" id="5.6.2.3"/>
    </reaction>
</comment>
<comment type="caution">
    <text evidence="5">The sequence shown here is derived from an EMBL/GenBank/DDBJ whole genome shotgun (WGS) entry which is preliminary data.</text>
</comment>
<evidence type="ECO:0000259" key="3">
    <source>
        <dbReference type="Pfam" id="PF14214"/>
    </source>
</evidence>
<dbReference type="EC" id="5.6.2.3" evidence="1"/>
<keyword evidence="1" id="KW-0233">DNA recombination</keyword>
<dbReference type="Pfam" id="PF21530">
    <property type="entry name" value="Pif1_2B_dom"/>
    <property type="match status" value="1"/>
</dbReference>
<keyword evidence="1" id="KW-0378">Hydrolase</keyword>
<keyword evidence="1" id="KW-0347">Helicase</keyword>
<dbReference type="CDD" id="cd18809">
    <property type="entry name" value="SF1_C_RecD"/>
    <property type="match status" value="1"/>
</dbReference>
<comment type="cofactor">
    <cofactor evidence="1">
        <name>Mg(2+)</name>
        <dbReference type="ChEBI" id="CHEBI:18420"/>
    </cofactor>
</comment>
<gene>
    <name evidence="5" type="ORF">LSAT_V11C200065140</name>
</gene>
<dbReference type="InterPro" id="IPR027417">
    <property type="entry name" value="P-loop_NTPase"/>
</dbReference>
<name>A0A9R1WG02_LACSA</name>
<dbReference type="GO" id="GO:0005524">
    <property type="term" value="F:ATP binding"/>
    <property type="evidence" value="ECO:0007669"/>
    <property type="project" value="UniProtKB-KW"/>
</dbReference>
<protein>
    <recommendedName>
        <fullName evidence="1">ATP-dependent DNA helicase</fullName>
        <ecNumber evidence="1">5.6.2.3</ecNumber>
    </recommendedName>
</protein>
<evidence type="ECO:0000259" key="4">
    <source>
        <dbReference type="Pfam" id="PF21530"/>
    </source>
</evidence>
<proteinExistence type="inferred from homology"/>
<dbReference type="EMBL" id="NBSK02000002">
    <property type="protein sequence ID" value="KAJ0223153.1"/>
    <property type="molecule type" value="Genomic_DNA"/>
</dbReference>
<keyword evidence="1" id="KW-0234">DNA repair</keyword>
<dbReference type="Pfam" id="PF14214">
    <property type="entry name" value="Helitron_like_N"/>
    <property type="match status" value="1"/>
</dbReference>
<feature type="domain" description="Helitron helicase-like" evidence="3">
    <location>
        <begin position="348"/>
        <end position="528"/>
    </location>
</feature>
<keyword evidence="1" id="KW-0227">DNA damage</keyword>
<evidence type="ECO:0000256" key="1">
    <source>
        <dbReference type="RuleBase" id="RU363044"/>
    </source>
</evidence>
<dbReference type="InterPro" id="IPR049163">
    <property type="entry name" value="Pif1-like_2B_dom"/>
</dbReference>
<reference evidence="5 6" key="1">
    <citation type="journal article" date="2017" name="Nat. Commun.">
        <title>Genome assembly with in vitro proximity ligation data and whole-genome triplication in lettuce.</title>
        <authorList>
            <person name="Reyes-Chin-Wo S."/>
            <person name="Wang Z."/>
            <person name="Yang X."/>
            <person name="Kozik A."/>
            <person name="Arikit S."/>
            <person name="Song C."/>
            <person name="Xia L."/>
            <person name="Froenicke L."/>
            <person name="Lavelle D.O."/>
            <person name="Truco M.J."/>
            <person name="Xia R."/>
            <person name="Zhu S."/>
            <person name="Xu C."/>
            <person name="Xu H."/>
            <person name="Xu X."/>
            <person name="Cox K."/>
            <person name="Korf I."/>
            <person name="Meyers B.C."/>
            <person name="Michelmore R.W."/>
        </authorList>
    </citation>
    <scope>NUCLEOTIDE SEQUENCE [LARGE SCALE GENOMIC DNA]</scope>
    <source>
        <strain evidence="6">cv. Salinas</strain>
        <tissue evidence="5">Seedlings</tissue>
    </source>
</reference>
<dbReference type="Proteomes" id="UP000235145">
    <property type="component" value="Unassembled WGS sequence"/>
</dbReference>
<keyword evidence="1" id="KW-0067">ATP-binding</keyword>
<dbReference type="Gene3D" id="3.40.50.300">
    <property type="entry name" value="P-loop containing nucleotide triphosphate hydrolases"/>
    <property type="match status" value="1"/>
</dbReference>
<evidence type="ECO:0000313" key="5">
    <source>
        <dbReference type="EMBL" id="KAJ0223153.1"/>
    </source>
</evidence>
<dbReference type="GO" id="GO:0016787">
    <property type="term" value="F:hydrolase activity"/>
    <property type="evidence" value="ECO:0007669"/>
    <property type="project" value="UniProtKB-KW"/>
</dbReference>
<keyword evidence="6" id="KW-1185">Reference proteome</keyword>
<dbReference type="FunFam" id="3.40.50.300:FF:002884">
    <property type="entry name" value="ATP-dependent DNA helicase"/>
    <property type="match status" value="1"/>
</dbReference>
<sequence length="1410" mass="162416">METNETNINEDSSVSVISAAQRTSTYNKEYYQRRKERTMMTKRRVYAFQDDPYDFVYENIRMEHRILKAQNPCVYCGAKRLQYEFPTFCCMSGKTKLAHSPIPTELHQLFTRQEQLEESFRYNIRAYNSNFSFASLGVNVDKELANMNSGVYTFCAHGTLYHNIDQLISRDGKSRYLQLYFYDGEADISQRSSWKNVDRRIIQKLTRILASNPYVRTFKQLSDLGPLDNYRVTLNASVELDQRVYNKPTTSEVAGIWVEGNDNITAYKRSIIVYGRSNYSTEIQPHFGFYDPLSYPLFFPNGESGWHPKIPRYGVAMDEIISDNEDNDEGSEGSTSKKGRNTVSMREYYCYKFQIRSNDNVILMGGRLFQQFAIDTYIKIETTRLVFVEKNQTKIRADLYQGIVDCFNAGEAQPSRVGQRVVLPASFIGGPRDMRRRFLDAMALVQDDGSPDIFLTMTCNPKWKEIDDELLPGQSAQDRPDLVARVFHAKLEDLKVQLLQRHIIGVVGSYVYVIEFQKRGLPHAHFLLIMTPGYKMNNPDDYDKLVCAEIPDPIRFPKMHDLVKSHMMHGPCGSLREKSPCMQGVPKICRFRYPRQFNEKTSQGEDSYPLYRRRNNEIEVTVRNTSLDNRWVAPYNPKLLMMFNCHINVEVCSSIKSVTYLFKYVYKGHDKQVIHIDKDQENVVINEIKKFQDARYVSPPEALWRVFSFPLSKIHPCVLAFQIHLPNQQLVRFKDVDRMEDIVDREKEKDSMLTAFFKKNKEDSKAREYLYKDFPKHFTWNRSNHCWRIREHKSMVGRLVYANPAKGERYYLRLLLCHITGPTCFEDLYTANGVLHPTFRKAALERGLIETDDNLSQYLEEASLFQFPSALRRLFATMLIFCEPGNVCKLWDDHYDSLSEDYRKQYGCAERVQNMVLIDIRVFLESMSKKLSDYDLPKVSEHIDLQSRGYREVQEEYSINVEYEDLHARDSLNPDQKFAYDEIMRHVDQNIPGVFFIDGPGGTGKTFLYKALLANIRACGLIALATATSGVAANNMPGGRTAHSRFGIPLNLDNNSMCKITKQSGKAQVLREAKVIIWDEAAMAKRQAVEAVDRTMQDITDEKLPFGGKIMVMGGDFRQVLPVVRRGTRAQIVDSSLRMSPLWASVKRLRLSINMRAVNDPWFSDFLLRVGDGKEETLDESYIRIPDNMSIRYTDKTKSVDALIDAIFPSLESNGADSKFIISRAILSTKNESVDEINNKLIERFSGEQKVYYSFDEAEDDKNNLYPMEYLNSLNVSGVPPHYLRLKTGCPVILLRNIDPLNGLCNGTRLICRAFQQNVIDAEIAVGQHAGKRVFLPRIPLCPSDDEMFPFKLKRKQFPIQLSFSMTINKAQGQTIPNVGVYLPESVFSHGQLYVALSRGISRVNTKASR</sequence>
<dbReference type="InterPro" id="IPR025476">
    <property type="entry name" value="Helitron_helicase-like"/>
</dbReference>
<dbReference type="SUPFAM" id="SSF52540">
    <property type="entry name" value="P-loop containing nucleoside triphosphate hydrolases"/>
    <property type="match status" value="2"/>
</dbReference>
<dbReference type="Pfam" id="PF05970">
    <property type="entry name" value="PIF1"/>
    <property type="match status" value="1"/>
</dbReference>
<evidence type="ECO:0000259" key="2">
    <source>
        <dbReference type="Pfam" id="PF05970"/>
    </source>
</evidence>
<dbReference type="GO" id="GO:0043139">
    <property type="term" value="F:5'-3' DNA helicase activity"/>
    <property type="evidence" value="ECO:0007669"/>
    <property type="project" value="UniProtKB-EC"/>
</dbReference>
<dbReference type="GO" id="GO:0006310">
    <property type="term" value="P:DNA recombination"/>
    <property type="evidence" value="ECO:0007669"/>
    <property type="project" value="UniProtKB-KW"/>
</dbReference>
<dbReference type="GO" id="GO:0006281">
    <property type="term" value="P:DNA repair"/>
    <property type="evidence" value="ECO:0007669"/>
    <property type="project" value="UniProtKB-KW"/>
</dbReference>
<organism evidence="5 6">
    <name type="scientific">Lactuca sativa</name>
    <name type="common">Garden lettuce</name>
    <dbReference type="NCBI Taxonomy" id="4236"/>
    <lineage>
        <taxon>Eukaryota</taxon>
        <taxon>Viridiplantae</taxon>
        <taxon>Streptophyta</taxon>
        <taxon>Embryophyta</taxon>
        <taxon>Tracheophyta</taxon>
        <taxon>Spermatophyta</taxon>
        <taxon>Magnoliopsida</taxon>
        <taxon>eudicotyledons</taxon>
        <taxon>Gunneridae</taxon>
        <taxon>Pentapetalae</taxon>
        <taxon>asterids</taxon>
        <taxon>campanulids</taxon>
        <taxon>Asterales</taxon>
        <taxon>Asteraceae</taxon>
        <taxon>Cichorioideae</taxon>
        <taxon>Cichorieae</taxon>
        <taxon>Lactucinae</taxon>
        <taxon>Lactuca</taxon>
    </lineage>
</organism>
<dbReference type="PANTHER" id="PTHR10492:SF94">
    <property type="entry name" value="ATP-DEPENDENT DNA HELICASE"/>
    <property type="match status" value="1"/>
</dbReference>